<dbReference type="AlphaFoldDB" id="A0A552UHM5"/>
<evidence type="ECO:0000313" key="3">
    <source>
        <dbReference type="Proteomes" id="UP000317894"/>
    </source>
</evidence>
<proteinExistence type="predicted"/>
<dbReference type="InterPro" id="IPR012296">
    <property type="entry name" value="Nuclease_put_TT1808"/>
</dbReference>
<comment type="caution">
    <text evidence="2">The sequence shown here is derived from an EMBL/GenBank/DDBJ whole genome shotgun (WGS) entry which is preliminary data.</text>
</comment>
<dbReference type="InterPro" id="IPR011335">
    <property type="entry name" value="Restrct_endonuc-II-like"/>
</dbReference>
<protein>
    <recommendedName>
        <fullName evidence="1">Putative restriction endonuclease domain-containing protein</fullName>
    </recommendedName>
</protein>
<reference evidence="2 3" key="1">
    <citation type="submission" date="2019-07" db="EMBL/GenBank/DDBJ databases">
        <title>Novel species isolated from glacier.</title>
        <authorList>
            <person name="Liu Q."/>
            <person name="Xin Y.-H."/>
        </authorList>
    </citation>
    <scope>NUCLEOTIDE SEQUENCE [LARGE SCALE GENOMIC DNA]</scope>
    <source>
        <strain evidence="2 3">LB1R16</strain>
    </source>
</reference>
<dbReference type="Gene3D" id="3.90.1570.10">
    <property type="entry name" value="tt1808, chain A"/>
    <property type="match status" value="1"/>
</dbReference>
<accession>A0A552UHM5</accession>
<dbReference type="Proteomes" id="UP000317894">
    <property type="component" value="Unassembled WGS sequence"/>
</dbReference>
<keyword evidence="3" id="KW-1185">Reference proteome</keyword>
<dbReference type="OrthoDB" id="155284at2"/>
<name>A0A552UHM5_9SPHN</name>
<dbReference type="RefSeq" id="WP_144236414.1">
    <property type="nucleotide sequence ID" value="NZ_VJWA01000001.1"/>
</dbReference>
<feature type="domain" description="Putative restriction endonuclease" evidence="1">
    <location>
        <begin position="3"/>
        <end position="152"/>
    </location>
</feature>
<dbReference type="SUPFAM" id="SSF52980">
    <property type="entry name" value="Restriction endonuclease-like"/>
    <property type="match status" value="1"/>
</dbReference>
<dbReference type="Pfam" id="PF05685">
    <property type="entry name" value="Uma2"/>
    <property type="match status" value="1"/>
</dbReference>
<gene>
    <name evidence="2" type="ORF">FMM06_06175</name>
</gene>
<dbReference type="InterPro" id="IPR008538">
    <property type="entry name" value="Uma2"/>
</dbReference>
<evidence type="ECO:0000259" key="1">
    <source>
        <dbReference type="Pfam" id="PF05685"/>
    </source>
</evidence>
<organism evidence="2 3">
    <name type="scientific">Glacieibacterium frigidum</name>
    <dbReference type="NCBI Taxonomy" id="2593303"/>
    <lineage>
        <taxon>Bacteria</taxon>
        <taxon>Pseudomonadati</taxon>
        <taxon>Pseudomonadota</taxon>
        <taxon>Alphaproteobacteria</taxon>
        <taxon>Sphingomonadales</taxon>
        <taxon>Sphingosinicellaceae</taxon>
        <taxon>Glacieibacterium</taxon>
    </lineage>
</organism>
<evidence type="ECO:0000313" key="2">
    <source>
        <dbReference type="EMBL" id="TRW17722.1"/>
    </source>
</evidence>
<sequence length="191" mass="21394">MNVEEFLSHYSDRDDRVELLDGVPVALPDHDARHSRIVVNIIAGTDPRLSLCGCEVFGERMYLRIDDQNLLAPNAAIYCDRAELDGPDDASFFCKPSVIFIILTPHEGSRESIRRAKFKAVLSVETIVVIEPDSRSFTQYERDADVWSATEKPYGSALQLKRPAITLEADELFRRTSPKTGLNVRAAIKAS</sequence>
<dbReference type="EMBL" id="VJWA01000001">
    <property type="protein sequence ID" value="TRW17722.1"/>
    <property type="molecule type" value="Genomic_DNA"/>
</dbReference>